<gene>
    <name evidence="1" type="ORF">Clow_00231</name>
</gene>
<dbReference type="PATRIC" id="fig|1544413.3.peg.231"/>
<accession>A0A0N8W0N3</accession>
<name>A0A0N8W0N3_9CORY</name>
<evidence type="ECO:0000313" key="2">
    <source>
        <dbReference type="Proteomes" id="UP000050488"/>
    </source>
</evidence>
<dbReference type="Proteomes" id="UP000050488">
    <property type="component" value="Unassembled WGS sequence"/>
</dbReference>
<dbReference type="EMBL" id="LKEV01000001">
    <property type="protein sequence ID" value="KQB87178.1"/>
    <property type="molecule type" value="Genomic_DNA"/>
</dbReference>
<comment type="caution">
    <text evidence="1">The sequence shown here is derived from an EMBL/GenBank/DDBJ whole genome shotgun (WGS) entry which is preliminary data.</text>
</comment>
<dbReference type="Pfam" id="PF09485">
    <property type="entry name" value="CRISPR_Cse2"/>
    <property type="match status" value="1"/>
</dbReference>
<evidence type="ECO:0000313" key="1">
    <source>
        <dbReference type="EMBL" id="KQB87178.1"/>
    </source>
</evidence>
<proteinExistence type="predicted"/>
<dbReference type="OrthoDB" id="4808431at2"/>
<dbReference type="RefSeq" id="WP_055175101.1">
    <property type="nucleotide sequence ID" value="NZ_JAUSQY010000001.1"/>
</dbReference>
<sequence length="203" mass="22778">MENKEDNLAQAVGLTTTVLQAQIFGERGERDQARARGVLAQLRRNAGRPPESDPLGLSRVLLTLEKPLDESLLGKGDAVTASESAAYHALTFFALHMQGTRAAMHVRDHSFARACGQLYQRTESESFKPRFDALVLAQHSRSRLEHMRSIITLLRGEKLGFDYGQFAADLRALDNPKYRQKTLLRWGRDFSRIPAQEPTSENS</sequence>
<dbReference type="NCBIfam" id="TIGR02548">
    <property type="entry name" value="casB_cse2"/>
    <property type="match status" value="1"/>
</dbReference>
<dbReference type="STRING" id="1544413.Clow_00231"/>
<dbReference type="InterPro" id="IPR038287">
    <property type="entry name" value="Cse2_sf"/>
</dbReference>
<organism evidence="1 2">
    <name type="scientific">Corynebacterium lowii</name>
    <dbReference type="NCBI Taxonomy" id="1544413"/>
    <lineage>
        <taxon>Bacteria</taxon>
        <taxon>Bacillati</taxon>
        <taxon>Actinomycetota</taxon>
        <taxon>Actinomycetes</taxon>
        <taxon>Mycobacteriales</taxon>
        <taxon>Corynebacteriaceae</taxon>
        <taxon>Corynebacterium</taxon>
    </lineage>
</organism>
<dbReference type="Gene3D" id="1.10.520.40">
    <property type="entry name" value="CRISPR-associated protein Cse2"/>
    <property type="match status" value="1"/>
</dbReference>
<reference evidence="1 2" key="1">
    <citation type="submission" date="2015-10" db="EMBL/GenBank/DDBJ databases">
        <title>Corynebacteirum lowii and Corynebacterium oculi species nova, derived from human clinical disease and and emended description of Corynebacterium mastiditis.</title>
        <authorList>
            <person name="Bernard K."/>
            <person name="Pacheco A.L."/>
            <person name="Mcdougall C."/>
            <person name="Burtx T."/>
            <person name="Weibe D."/>
            <person name="Tyler S."/>
            <person name="Olson A.B."/>
            <person name="Cnockaert M."/>
            <person name="Eguchi H."/>
            <person name="Kuwahara T."/>
            <person name="Nakayama-Imaohji H."/>
            <person name="Boudewijins M."/>
            <person name="Van Hoecke F."/>
            <person name="Bernier A.-M."/>
            <person name="Vandamme P."/>
        </authorList>
    </citation>
    <scope>NUCLEOTIDE SEQUENCE [LARGE SCALE GENOMIC DNA]</scope>
    <source>
        <strain evidence="1 2">NML 130206</strain>
    </source>
</reference>
<protein>
    <submittedName>
        <fullName evidence="1">CRISPR-associated protein Cse2</fullName>
    </submittedName>
</protein>
<dbReference type="InterPro" id="IPR013382">
    <property type="entry name" value="CRISPR-assoc_prot_Cse2"/>
</dbReference>
<dbReference type="AlphaFoldDB" id="A0A0N8W0N3"/>
<dbReference type="CDD" id="cd09731">
    <property type="entry name" value="Cse2_I-E"/>
    <property type="match status" value="1"/>
</dbReference>
<keyword evidence="2" id="KW-1185">Reference proteome</keyword>